<dbReference type="SUPFAM" id="SSF55961">
    <property type="entry name" value="Bet v1-like"/>
    <property type="match status" value="1"/>
</dbReference>
<accession>A0A399DW39</accession>
<dbReference type="Gene3D" id="3.30.530.20">
    <property type="match status" value="1"/>
</dbReference>
<sequence length="135" mass="15696">MVSVRVESSLLISCERDRVWAVLTDFELAPRWIKNTLLRLEGSLCEGAELYFSFPKHPRFPGRLTRLQPPEVFGLSFATREFLFTLREVDGHTEVHCSMETPHYARYTLENLERGNQKICQAMLRHLKGLVEETT</sequence>
<dbReference type="Pfam" id="PF08327">
    <property type="entry name" value="AHSA1"/>
    <property type="match status" value="1"/>
</dbReference>
<dbReference type="RefSeq" id="WP_027887554.1">
    <property type="nucleotide sequence ID" value="NZ_JBHSXZ010000008.1"/>
</dbReference>
<comment type="caution">
    <text evidence="3">The sequence shown here is derived from an EMBL/GenBank/DDBJ whole genome shotgun (WGS) entry which is preliminary data.</text>
</comment>
<evidence type="ECO:0000313" key="4">
    <source>
        <dbReference type="Proteomes" id="UP000266089"/>
    </source>
</evidence>
<evidence type="ECO:0000256" key="1">
    <source>
        <dbReference type="ARBA" id="ARBA00006817"/>
    </source>
</evidence>
<dbReference type="AlphaFoldDB" id="A0A399DW39"/>
<reference evidence="3 4" key="1">
    <citation type="submission" date="2018-08" db="EMBL/GenBank/DDBJ databases">
        <title>Meiothermus cateniformans JCM 15151 genome sequencing project.</title>
        <authorList>
            <person name="Da Costa M.S."/>
            <person name="Albuquerque L."/>
            <person name="Raposo P."/>
            <person name="Froufe H.J.C."/>
            <person name="Barroso C.S."/>
            <person name="Egas C."/>
        </authorList>
    </citation>
    <scope>NUCLEOTIDE SEQUENCE [LARGE SCALE GENOMIC DNA]</scope>
    <source>
        <strain evidence="3 4">JCM 15151</strain>
    </source>
</reference>
<dbReference type="OrthoDB" id="9803476at2"/>
<protein>
    <submittedName>
        <fullName evidence="3">Polyketide cyclase / dehydrase and lipid transport</fullName>
    </submittedName>
</protein>
<gene>
    <name evidence="3" type="ORF">Mcate_02151</name>
</gene>
<name>A0A399DW39_9DEIN</name>
<dbReference type="InterPro" id="IPR023393">
    <property type="entry name" value="START-like_dom_sf"/>
</dbReference>
<evidence type="ECO:0000259" key="2">
    <source>
        <dbReference type="Pfam" id="PF08327"/>
    </source>
</evidence>
<dbReference type="InterPro" id="IPR013538">
    <property type="entry name" value="ASHA1/2-like_C"/>
</dbReference>
<feature type="domain" description="Activator of Hsp90 ATPase homologue 1/2-like C-terminal" evidence="2">
    <location>
        <begin position="15"/>
        <end position="132"/>
    </location>
</feature>
<proteinExistence type="inferred from homology"/>
<evidence type="ECO:0000313" key="3">
    <source>
        <dbReference type="EMBL" id="RIH75613.1"/>
    </source>
</evidence>
<dbReference type="Proteomes" id="UP000266089">
    <property type="component" value="Unassembled WGS sequence"/>
</dbReference>
<comment type="similarity">
    <text evidence="1">Belongs to the AHA1 family.</text>
</comment>
<dbReference type="EMBL" id="QWKX01000062">
    <property type="protein sequence ID" value="RIH75613.1"/>
    <property type="molecule type" value="Genomic_DNA"/>
</dbReference>
<organism evidence="3 4">
    <name type="scientific">Meiothermus taiwanensis</name>
    <dbReference type="NCBI Taxonomy" id="172827"/>
    <lineage>
        <taxon>Bacteria</taxon>
        <taxon>Thermotogati</taxon>
        <taxon>Deinococcota</taxon>
        <taxon>Deinococci</taxon>
        <taxon>Thermales</taxon>
        <taxon>Thermaceae</taxon>
        <taxon>Meiothermus</taxon>
    </lineage>
</organism>